<gene>
    <name evidence="3" type="ORF">NDU88_009523</name>
</gene>
<keyword evidence="4" id="KW-1185">Reference proteome</keyword>
<evidence type="ECO:0000256" key="1">
    <source>
        <dbReference type="SAM" id="MobiDB-lite"/>
    </source>
</evidence>
<dbReference type="PANTHER" id="PTHR33332">
    <property type="entry name" value="REVERSE TRANSCRIPTASE DOMAIN-CONTAINING PROTEIN"/>
    <property type="match status" value="1"/>
</dbReference>
<protein>
    <recommendedName>
        <fullName evidence="2">Reverse transcriptase domain-containing protein</fullName>
    </recommendedName>
</protein>
<dbReference type="Pfam" id="PF00078">
    <property type="entry name" value="RVT_1"/>
    <property type="match status" value="1"/>
</dbReference>
<reference evidence="3" key="1">
    <citation type="journal article" date="2022" name="bioRxiv">
        <title>Sequencing and chromosome-scale assembly of the giantPleurodeles waltlgenome.</title>
        <authorList>
            <person name="Brown T."/>
            <person name="Elewa A."/>
            <person name="Iarovenko S."/>
            <person name="Subramanian E."/>
            <person name="Araus A.J."/>
            <person name="Petzold A."/>
            <person name="Susuki M."/>
            <person name="Suzuki K.-i.T."/>
            <person name="Hayashi T."/>
            <person name="Toyoda A."/>
            <person name="Oliveira C."/>
            <person name="Osipova E."/>
            <person name="Leigh N.D."/>
            <person name="Simon A."/>
            <person name="Yun M.H."/>
        </authorList>
    </citation>
    <scope>NUCLEOTIDE SEQUENCE</scope>
    <source>
        <strain evidence="3">20211129_DDA</strain>
        <tissue evidence="3">Liver</tissue>
    </source>
</reference>
<dbReference type="InterPro" id="IPR043502">
    <property type="entry name" value="DNA/RNA_pol_sf"/>
</dbReference>
<dbReference type="PROSITE" id="PS50878">
    <property type="entry name" value="RT_POL"/>
    <property type="match status" value="1"/>
</dbReference>
<feature type="domain" description="Reverse transcriptase" evidence="2">
    <location>
        <begin position="146"/>
        <end position="421"/>
    </location>
</feature>
<name>A0AAV7RYP5_PLEWA</name>
<dbReference type="InterPro" id="IPR000477">
    <property type="entry name" value="RT_dom"/>
</dbReference>
<feature type="region of interest" description="Disordered" evidence="1">
    <location>
        <begin position="79"/>
        <end position="99"/>
    </location>
</feature>
<sequence length="614" mass="68916">MTALKYASRKHHQLIHTTKKTAFKERLDNNAHNSKELFSIVKELSKPSAGNNDITPSQDLCDSLASFFHRKIADIHNSFGAQTTHPTTKPTPPNTTLRSWTPVSTEDTIHTMNTIHSGSPTDPCPHHVFNKADSVIAPHLRDIINCSFNTTTYPESWKHVELSALLKKPSADPTDLKNYRPISLLPFPAKVIEKTVNRQLTAFLETNGSLDHSQSGFRANHSTGTALIAATDDIRALLDNGETAALILLDLSAAFDTVCHRTLVQRLSNIGIQEKALEWIISFLTGRTQRVRLPPFRSEATEVICGVPQGSSLSPTLFNVYMSPLAAIARHHNLNIISYADDTQLILSLTNDPATARTNLHEGMNDVAEWMMNSRLKLNSDKTEVLILGSSPSAWDDSWWPPALGSAPKPTDHARNLGFILDSSLSMTRQVNAVSSSCFNILRMLRKIFRWIPTETRKAVTQALVTSRLDYGNTLYTGTTAKLQKRLQRIQNASARLILDIPRHSHISGHLRDLHWLPVSKRITFRLLTHAHKALHDLGPRYLNNRLTFYTPTRQLRSTSHALAAVPRIRKATMGGRSFSYLAAKTWNSLPIHLRLTQDHLSFRKQLKTWLFEQ</sequence>
<dbReference type="EMBL" id="JANPWB010000009">
    <property type="protein sequence ID" value="KAJ1156806.1"/>
    <property type="molecule type" value="Genomic_DNA"/>
</dbReference>
<proteinExistence type="predicted"/>
<evidence type="ECO:0000259" key="2">
    <source>
        <dbReference type="PROSITE" id="PS50878"/>
    </source>
</evidence>
<organism evidence="3 4">
    <name type="scientific">Pleurodeles waltl</name>
    <name type="common">Iberian ribbed newt</name>
    <dbReference type="NCBI Taxonomy" id="8319"/>
    <lineage>
        <taxon>Eukaryota</taxon>
        <taxon>Metazoa</taxon>
        <taxon>Chordata</taxon>
        <taxon>Craniata</taxon>
        <taxon>Vertebrata</taxon>
        <taxon>Euteleostomi</taxon>
        <taxon>Amphibia</taxon>
        <taxon>Batrachia</taxon>
        <taxon>Caudata</taxon>
        <taxon>Salamandroidea</taxon>
        <taxon>Salamandridae</taxon>
        <taxon>Pleurodelinae</taxon>
        <taxon>Pleurodeles</taxon>
    </lineage>
</organism>
<dbReference type="Proteomes" id="UP001066276">
    <property type="component" value="Chromosome 5"/>
</dbReference>
<evidence type="ECO:0000313" key="4">
    <source>
        <dbReference type="Proteomes" id="UP001066276"/>
    </source>
</evidence>
<dbReference type="SUPFAM" id="SSF56672">
    <property type="entry name" value="DNA/RNA polymerases"/>
    <property type="match status" value="1"/>
</dbReference>
<accession>A0AAV7RYP5</accession>
<evidence type="ECO:0000313" key="3">
    <source>
        <dbReference type="EMBL" id="KAJ1156806.1"/>
    </source>
</evidence>
<dbReference type="CDD" id="cd01650">
    <property type="entry name" value="RT_nLTR_like"/>
    <property type="match status" value="1"/>
</dbReference>
<dbReference type="AlphaFoldDB" id="A0AAV7RYP5"/>
<comment type="caution">
    <text evidence="3">The sequence shown here is derived from an EMBL/GenBank/DDBJ whole genome shotgun (WGS) entry which is preliminary data.</text>
</comment>